<evidence type="ECO:0000256" key="2">
    <source>
        <dbReference type="SAM" id="MobiDB-lite"/>
    </source>
</evidence>
<feature type="coiled-coil region" evidence="1">
    <location>
        <begin position="45"/>
        <end position="72"/>
    </location>
</feature>
<evidence type="ECO:0000256" key="3">
    <source>
        <dbReference type="SAM" id="Phobius"/>
    </source>
</evidence>
<feature type="region of interest" description="Disordered" evidence="2">
    <location>
        <begin position="176"/>
        <end position="212"/>
    </location>
</feature>
<feature type="transmembrane region" description="Helical" evidence="3">
    <location>
        <begin position="12"/>
        <end position="31"/>
    </location>
</feature>
<protein>
    <submittedName>
        <fullName evidence="4">Uncharacterized protein</fullName>
    </submittedName>
</protein>
<reference evidence="4" key="1">
    <citation type="submission" date="2020-02" db="EMBL/GenBank/DDBJ databases">
        <authorList>
            <person name="Meier V. D."/>
        </authorList>
    </citation>
    <scope>NUCLEOTIDE SEQUENCE</scope>
    <source>
        <strain evidence="4">AVDCRST_MAG47</strain>
    </source>
</reference>
<feature type="region of interest" description="Disordered" evidence="2">
    <location>
        <begin position="86"/>
        <end position="121"/>
    </location>
</feature>
<proteinExistence type="predicted"/>
<sequence length="212" mass="23011">MGPVAQVVSPGVALVVASVLAVCAGVAVAWGRASRRRREAFDAALDRSRHEVELLSRKVTELSDEVVRARRTADQDREYVITSLESGESGTALGGTPLGTATAESRRPLGRPTTEPGRPPVGRVLEDQLVEALARQPRTSKVRARAVELAVRSVALGHGVRRALSADVLDRAAAEAHVARRRSRRERKRQLRDARRVVSSQRQVQEPGQEVA</sequence>
<keyword evidence="1" id="KW-0175">Coiled coil</keyword>
<keyword evidence="3" id="KW-0472">Membrane</keyword>
<accession>A0A6J4N4S4</accession>
<keyword evidence="3" id="KW-0812">Transmembrane</keyword>
<organism evidence="4">
    <name type="scientific">uncultured Nocardioidaceae bacterium</name>
    <dbReference type="NCBI Taxonomy" id="253824"/>
    <lineage>
        <taxon>Bacteria</taxon>
        <taxon>Bacillati</taxon>
        <taxon>Actinomycetota</taxon>
        <taxon>Actinomycetes</taxon>
        <taxon>Propionibacteriales</taxon>
        <taxon>Nocardioidaceae</taxon>
        <taxon>environmental samples</taxon>
    </lineage>
</organism>
<evidence type="ECO:0000313" key="4">
    <source>
        <dbReference type="EMBL" id="CAA9377325.1"/>
    </source>
</evidence>
<keyword evidence="3" id="KW-1133">Transmembrane helix</keyword>
<name>A0A6J4N4S4_9ACTN</name>
<dbReference type="EMBL" id="CADCUK010000125">
    <property type="protein sequence ID" value="CAA9377325.1"/>
    <property type="molecule type" value="Genomic_DNA"/>
</dbReference>
<gene>
    <name evidence="4" type="ORF">AVDCRST_MAG47-1861</name>
</gene>
<dbReference type="AlphaFoldDB" id="A0A6J4N4S4"/>
<evidence type="ECO:0000256" key="1">
    <source>
        <dbReference type="SAM" id="Coils"/>
    </source>
</evidence>
<feature type="compositionally biased region" description="Basic residues" evidence="2">
    <location>
        <begin position="179"/>
        <end position="190"/>
    </location>
</feature>